<evidence type="ECO:0000256" key="3">
    <source>
        <dbReference type="RuleBase" id="RU362042"/>
    </source>
</evidence>
<evidence type="ECO:0000313" key="6">
    <source>
        <dbReference type="Proteomes" id="UP001589734"/>
    </source>
</evidence>
<accession>A0ABV6BLY6</accession>
<gene>
    <name evidence="5" type="primary">lepB</name>
    <name evidence="5" type="ORF">ACFFLS_05385</name>
</gene>
<keyword evidence="3" id="KW-0645">Protease</keyword>
<dbReference type="EMBL" id="JBHLYW010000006">
    <property type="protein sequence ID" value="MFC0076462.1"/>
    <property type="molecule type" value="Genomic_DNA"/>
</dbReference>
<dbReference type="NCBIfam" id="TIGR02227">
    <property type="entry name" value="sigpep_I_bact"/>
    <property type="match status" value="1"/>
</dbReference>
<feature type="domain" description="Peptidase S26" evidence="4">
    <location>
        <begin position="53"/>
        <end position="210"/>
    </location>
</feature>
<comment type="subcellular location">
    <subcellularLocation>
        <location evidence="3">Membrane</location>
        <topology evidence="3">Single-pass type II membrane protein</topology>
    </subcellularLocation>
</comment>
<dbReference type="Pfam" id="PF10502">
    <property type="entry name" value="Peptidase_S26"/>
    <property type="match status" value="2"/>
</dbReference>
<keyword evidence="3 5" id="KW-0378">Hydrolase</keyword>
<keyword evidence="3" id="KW-1133">Transmembrane helix</keyword>
<comment type="catalytic activity">
    <reaction evidence="3">
        <text>Cleavage of hydrophobic, N-terminal signal or leader sequences from secreted and periplasmic proteins.</text>
        <dbReference type="EC" id="3.4.21.89"/>
    </reaction>
</comment>
<evidence type="ECO:0000256" key="2">
    <source>
        <dbReference type="ARBA" id="ARBA00019232"/>
    </source>
</evidence>
<dbReference type="EC" id="3.4.21.89" evidence="3"/>
<keyword evidence="3" id="KW-0472">Membrane</keyword>
<dbReference type="PRINTS" id="PR00727">
    <property type="entry name" value="LEADERPTASE"/>
</dbReference>
<keyword evidence="3" id="KW-0812">Transmembrane</keyword>
<sequence>MMKKILISSLVLFLIVLGLFWLSGAILLFIVAYNIVSYYIKLIKHSFLKKITKCIAVFLFLSTSLIFTKLLVFDLFRIPSSSMENLLYPGDVIVVNKLKYGPKLPCSPFDIPLVNLAFYRNKNALSKIKDNWWNYNRLGGTTNIERGDVFVFSLDLSRKYFVVKRCVGLPGDTIMIVKGEVYANSKLYNSPETVKNSCSFKLKDKKKFFTIIDSLKIEENLIYENDSSNRASAMFSKHELQILQKMNCIDSIKKNVDFFKDSQEELIKTAHSSWTLDEMGPLLIPKRGMEINLNPDTFLLYKKILSLFENAIITQQNGNYFMNGKKVDKYKFKLNYYFMMGDNRKGTSDSRSWGFLPESNIVGKVQCVLFSGKNNKI</sequence>
<proteinExistence type="inferred from homology"/>
<dbReference type="Gene3D" id="2.10.109.10">
    <property type="entry name" value="Umud Fragment, subunit A"/>
    <property type="match status" value="2"/>
</dbReference>
<dbReference type="RefSeq" id="WP_379682345.1">
    <property type="nucleotide sequence ID" value="NZ_JBHLYW010000006.1"/>
</dbReference>
<dbReference type="CDD" id="cd06530">
    <property type="entry name" value="S26_SPase_I"/>
    <property type="match status" value="2"/>
</dbReference>
<dbReference type="PANTHER" id="PTHR43390">
    <property type="entry name" value="SIGNAL PEPTIDASE I"/>
    <property type="match status" value="1"/>
</dbReference>
<feature type="transmembrane region" description="Helical" evidence="3">
    <location>
        <begin position="6"/>
        <end position="33"/>
    </location>
</feature>
<dbReference type="PANTHER" id="PTHR43390:SF1">
    <property type="entry name" value="CHLOROPLAST PROCESSING PEPTIDASE"/>
    <property type="match status" value="1"/>
</dbReference>
<dbReference type="InterPro" id="IPR036286">
    <property type="entry name" value="LexA/Signal_pep-like_sf"/>
</dbReference>
<comment type="similarity">
    <text evidence="1 3">Belongs to the peptidase S26 family.</text>
</comment>
<reference evidence="5 6" key="1">
    <citation type="submission" date="2024-09" db="EMBL/GenBank/DDBJ databases">
        <authorList>
            <person name="Sun Q."/>
            <person name="Mori K."/>
        </authorList>
    </citation>
    <scope>NUCLEOTIDE SEQUENCE [LARGE SCALE GENOMIC DNA]</scope>
    <source>
        <strain evidence="5 6">CGMCC 1.12926</strain>
    </source>
</reference>
<feature type="transmembrane region" description="Helical" evidence="3">
    <location>
        <begin position="54"/>
        <end position="76"/>
    </location>
</feature>
<organism evidence="5 6">
    <name type="scientific">Flavobacterium procerum</name>
    <dbReference type="NCBI Taxonomy" id="1455569"/>
    <lineage>
        <taxon>Bacteria</taxon>
        <taxon>Pseudomonadati</taxon>
        <taxon>Bacteroidota</taxon>
        <taxon>Flavobacteriia</taxon>
        <taxon>Flavobacteriales</taxon>
        <taxon>Flavobacteriaceae</taxon>
        <taxon>Flavobacterium</taxon>
    </lineage>
</organism>
<dbReference type="Proteomes" id="UP001589734">
    <property type="component" value="Unassembled WGS sequence"/>
</dbReference>
<name>A0ABV6BLY6_9FLAO</name>
<comment type="caution">
    <text evidence="5">The sequence shown here is derived from an EMBL/GenBank/DDBJ whole genome shotgun (WGS) entry which is preliminary data.</text>
</comment>
<protein>
    <recommendedName>
        <fullName evidence="2 3">Signal peptidase I</fullName>
        <ecNumber evidence="3">3.4.21.89</ecNumber>
    </recommendedName>
</protein>
<evidence type="ECO:0000313" key="5">
    <source>
        <dbReference type="EMBL" id="MFC0076462.1"/>
    </source>
</evidence>
<dbReference type="InterPro" id="IPR019533">
    <property type="entry name" value="Peptidase_S26"/>
</dbReference>
<dbReference type="GO" id="GO:0009003">
    <property type="term" value="F:signal peptidase activity"/>
    <property type="evidence" value="ECO:0007669"/>
    <property type="project" value="UniProtKB-EC"/>
</dbReference>
<dbReference type="InterPro" id="IPR000223">
    <property type="entry name" value="Pept_S26A_signal_pept_1"/>
</dbReference>
<evidence type="ECO:0000256" key="1">
    <source>
        <dbReference type="ARBA" id="ARBA00009370"/>
    </source>
</evidence>
<comment type="caution">
    <text evidence="3">Lacks conserved residue(s) required for the propagation of feature annotation.</text>
</comment>
<dbReference type="SUPFAM" id="SSF51306">
    <property type="entry name" value="LexA/Signal peptidase"/>
    <property type="match status" value="2"/>
</dbReference>
<feature type="domain" description="Peptidase S26" evidence="4">
    <location>
        <begin position="332"/>
        <end position="369"/>
    </location>
</feature>
<keyword evidence="6" id="KW-1185">Reference proteome</keyword>
<evidence type="ECO:0000259" key="4">
    <source>
        <dbReference type="Pfam" id="PF10502"/>
    </source>
</evidence>